<protein>
    <submittedName>
        <fullName evidence="3">Nuclear transport factor 2 family protein</fullName>
    </submittedName>
</protein>
<organism evidence="3 4">
    <name type="scientific">Flavivirga spongiicola</name>
    <dbReference type="NCBI Taxonomy" id="421621"/>
    <lineage>
        <taxon>Bacteria</taxon>
        <taxon>Pseudomonadati</taxon>
        <taxon>Bacteroidota</taxon>
        <taxon>Flavobacteriia</taxon>
        <taxon>Flavobacteriales</taxon>
        <taxon>Flavobacteriaceae</taxon>
        <taxon>Flavivirga</taxon>
    </lineage>
</organism>
<evidence type="ECO:0000313" key="4">
    <source>
        <dbReference type="Proteomes" id="UP001337305"/>
    </source>
</evidence>
<evidence type="ECO:0000256" key="1">
    <source>
        <dbReference type="SAM" id="SignalP"/>
    </source>
</evidence>
<dbReference type="InterPro" id="IPR037401">
    <property type="entry name" value="SnoaL-like"/>
</dbReference>
<evidence type="ECO:0000259" key="2">
    <source>
        <dbReference type="Pfam" id="PF12680"/>
    </source>
</evidence>
<dbReference type="Pfam" id="PF12680">
    <property type="entry name" value="SnoaL_2"/>
    <property type="match status" value="1"/>
</dbReference>
<keyword evidence="4" id="KW-1185">Reference proteome</keyword>
<feature type="domain" description="SnoaL-like" evidence="2">
    <location>
        <begin position="150"/>
        <end position="244"/>
    </location>
</feature>
<feature type="signal peptide" evidence="1">
    <location>
        <begin position="1"/>
        <end position="18"/>
    </location>
</feature>
<sequence>MKSIVSILCICLSLSLFSQSNSNDNSNKEHAAAIVQQHIAPFNNRNLEQFANAFDTHVLVNRFPNDTMYLGRDKLKENYARFFKENKKSNVKVLNRMVLKNVVIDEELGTVNYKTNRHITIYETDHEDINSMTFLHNSKTTSNPESIVNKQLEAYNKGDIDAFVATYSSNIKLYRYPNNLTSEGHEAIRSEYASFFKKAPDLNAQIVNRMVLGNKVIDNEKVTFNGNTFYAIAIYEVQNGKITKVTFIQ</sequence>
<dbReference type="Gene3D" id="3.10.450.50">
    <property type="match status" value="2"/>
</dbReference>
<feature type="chain" id="PRO_5045726901" evidence="1">
    <location>
        <begin position="19"/>
        <end position="249"/>
    </location>
</feature>
<reference evidence="3 4" key="1">
    <citation type="submission" date="2022-09" db="EMBL/GenBank/DDBJ databases">
        <title>Genome sequencing of Flavivirga sp. MEBiC05379.</title>
        <authorList>
            <person name="Oh H.-M."/>
            <person name="Kwon K.K."/>
            <person name="Park M.J."/>
            <person name="Yang S.-H."/>
        </authorList>
    </citation>
    <scope>NUCLEOTIDE SEQUENCE [LARGE SCALE GENOMIC DNA]</scope>
    <source>
        <strain evidence="3 4">MEBiC05379</strain>
    </source>
</reference>
<accession>A0ABU7XPR8</accession>
<dbReference type="InterPro" id="IPR032710">
    <property type="entry name" value="NTF2-like_dom_sf"/>
</dbReference>
<dbReference type="SUPFAM" id="SSF54427">
    <property type="entry name" value="NTF2-like"/>
    <property type="match status" value="2"/>
</dbReference>
<dbReference type="RefSeq" id="WP_303305084.1">
    <property type="nucleotide sequence ID" value="NZ_JAODOP010000004.1"/>
</dbReference>
<name>A0ABU7XPR8_9FLAO</name>
<comment type="caution">
    <text evidence="3">The sequence shown here is derived from an EMBL/GenBank/DDBJ whole genome shotgun (WGS) entry which is preliminary data.</text>
</comment>
<dbReference type="EMBL" id="JAODOP010000004">
    <property type="protein sequence ID" value="MEF3832712.1"/>
    <property type="molecule type" value="Genomic_DNA"/>
</dbReference>
<dbReference type="Proteomes" id="UP001337305">
    <property type="component" value="Unassembled WGS sequence"/>
</dbReference>
<evidence type="ECO:0000313" key="3">
    <source>
        <dbReference type="EMBL" id="MEF3832712.1"/>
    </source>
</evidence>
<proteinExistence type="predicted"/>
<gene>
    <name evidence="3" type="ORF">N1F79_06200</name>
</gene>
<keyword evidence="1" id="KW-0732">Signal</keyword>